<dbReference type="RefSeq" id="WP_170298797.1">
    <property type="nucleotide sequence ID" value="NZ_WNKX01000009.1"/>
</dbReference>
<accession>A0A6L6QGZ4</accession>
<feature type="chain" id="PRO_5026843435" evidence="1">
    <location>
        <begin position="20"/>
        <end position="171"/>
    </location>
</feature>
<dbReference type="AlphaFoldDB" id="A0A6L6QGZ4"/>
<keyword evidence="3" id="KW-1185">Reference proteome</keyword>
<keyword evidence="1" id="KW-0732">Signal</keyword>
<dbReference type="Proteomes" id="UP000472320">
    <property type="component" value="Unassembled WGS sequence"/>
</dbReference>
<sequence>MRRNILAAFIGLASLVAFAFCFIEKVDDGFIIVVGQHVVDPIGEMHVAVTRISRDCTRVLRRPTNSPLVESLKKFIDGETADEKSIPRAAWTSGDWILIESDFVNREPAIILLRHDGKSQYLVTATYGGTAAPFNDVQAIHEYFRKSAPAAPAQLLYCYEPVGAPFNSAFE</sequence>
<evidence type="ECO:0000313" key="2">
    <source>
        <dbReference type="EMBL" id="MTW11768.1"/>
    </source>
</evidence>
<name>A0A6L6QGZ4_9BURK</name>
<protein>
    <submittedName>
        <fullName evidence="2">Uncharacterized protein</fullName>
    </submittedName>
</protein>
<comment type="caution">
    <text evidence="2">The sequence shown here is derived from an EMBL/GenBank/DDBJ whole genome shotgun (WGS) entry which is preliminary data.</text>
</comment>
<gene>
    <name evidence="2" type="ORF">GM658_14270</name>
</gene>
<proteinExistence type="predicted"/>
<dbReference type="EMBL" id="WNKX01000009">
    <property type="protein sequence ID" value="MTW11768.1"/>
    <property type="molecule type" value="Genomic_DNA"/>
</dbReference>
<evidence type="ECO:0000313" key="3">
    <source>
        <dbReference type="Proteomes" id="UP000472320"/>
    </source>
</evidence>
<feature type="signal peptide" evidence="1">
    <location>
        <begin position="1"/>
        <end position="19"/>
    </location>
</feature>
<reference evidence="2 3" key="1">
    <citation type="submission" date="2019-11" db="EMBL/GenBank/DDBJ databases">
        <title>Type strains purchased from KCTC, JCM and DSMZ.</title>
        <authorList>
            <person name="Lu H."/>
        </authorList>
    </citation>
    <scope>NUCLEOTIDE SEQUENCE [LARGE SCALE GENOMIC DNA]</scope>
    <source>
        <strain evidence="2 3">JCM 31587</strain>
    </source>
</reference>
<evidence type="ECO:0000256" key="1">
    <source>
        <dbReference type="SAM" id="SignalP"/>
    </source>
</evidence>
<organism evidence="2 3">
    <name type="scientific">Massilia eburnea</name>
    <dbReference type="NCBI Taxonomy" id="1776165"/>
    <lineage>
        <taxon>Bacteria</taxon>
        <taxon>Pseudomonadati</taxon>
        <taxon>Pseudomonadota</taxon>
        <taxon>Betaproteobacteria</taxon>
        <taxon>Burkholderiales</taxon>
        <taxon>Oxalobacteraceae</taxon>
        <taxon>Telluria group</taxon>
        <taxon>Massilia</taxon>
    </lineage>
</organism>